<gene>
    <name evidence="1" type="ORF">GCM10010319_41980</name>
</gene>
<accession>A0ABN0XBP6</accession>
<organism evidence="1 2">
    <name type="scientific">Streptomyces blastmyceticus</name>
    <dbReference type="NCBI Taxonomy" id="68180"/>
    <lineage>
        <taxon>Bacteria</taxon>
        <taxon>Bacillati</taxon>
        <taxon>Actinomycetota</taxon>
        <taxon>Actinomycetes</taxon>
        <taxon>Kitasatosporales</taxon>
        <taxon>Streptomycetaceae</taxon>
        <taxon>Streptomyces</taxon>
    </lineage>
</organism>
<reference evidence="1 2" key="1">
    <citation type="journal article" date="2019" name="Int. J. Syst. Evol. Microbiol.">
        <title>The Global Catalogue of Microorganisms (GCM) 10K type strain sequencing project: providing services to taxonomists for standard genome sequencing and annotation.</title>
        <authorList>
            <consortium name="The Broad Institute Genomics Platform"/>
            <consortium name="The Broad Institute Genome Sequencing Center for Infectious Disease"/>
            <person name="Wu L."/>
            <person name="Ma J."/>
        </authorList>
    </citation>
    <scope>NUCLEOTIDE SEQUENCE [LARGE SCALE GENOMIC DNA]</scope>
    <source>
        <strain evidence="1 2">JCM 4565</strain>
    </source>
</reference>
<protein>
    <submittedName>
        <fullName evidence="1">Protein phosphatase 2C domain-containing protein</fullName>
    </submittedName>
</protein>
<proteinExistence type="predicted"/>
<evidence type="ECO:0000313" key="1">
    <source>
        <dbReference type="EMBL" id="GAA0360193.1"/>
    </source>
</evidence>
<sequence>MCRQDAHPHALISGIRHTGPMRIELATQPGDPHHPNEDFASVALPASGRGGALVLLDGVTPPPSGDTGCTHGVPWFTARLGGALLELAVARPGLTLADCLAEAISRTADAHRTTCDLTHRRTPQATVVVARWDDERVEHLVLSDSALLVEAPDGTVTAVLDDRIDRLRALGPVTDAQRNADGGFFTAAASPSVAGLAVTGATARSSVRALSALTDGAGRWVEVFGLGDWAECFALVAKSGPQALIDAVRCAEADPERSSLVRGKAHDDAAVVYAEL</sequence>
<keyword evidence="2" id="KW-1185">Reference proteome</keyword>
<name>A0ABN0XBP6_9ACTN</name>
<dbReference type="Proteomes" id="UP001500063">
    <property type="component" value="Unassembled WGS sequence"/>
</dbReference>
<evidence type="ECO:0000313" key="2">
    <source>
        <dbReference type="Proteomes" id="UP001500063"/>
    </source>
</evidence>
<comment type="caution">
    <text evidence="1">The sequence shown here is derived from an EMBL/GenBank/DDBJ whole genome shotgun (WGS) entry which is preliminary data.</text>
</comment>
<dbReference type="EMBL" id="BAAABW010000024">
    <property type="protein sequence ID" value="GAA0360193.1"/>
    <property type="molecule type" value="Genomic_DNA"/>
</dbReference>